<dbReference type="PANTHER" id="PTHR24403">
    <property type="entry name" value="ZINC FINGER PROTEIN"/>
    <property type="match status" value="1"/>
</dbReference>
<evidence type="ECO:0000259" key="7">
    <source>
        <dbReference type="PROSITE" id="PS50157"/>
    </source>
</evidence>
<accession>A0A3Q2Y6M7</accession>
<evidence type="ECO:0000256" key="2">
    <source>
        <dbReference type="ARBA" id="ARBA00022737"/>
    </source>
</evidence>
<dbReference type="GO" id="GO:0045944">
    <property type="term" value="P:positive regulation of transcription by RNA polymerase II"/>
    <property type="evidence" value="ECO:0007669"/>
    <property type="project" value="TreeGrafter"/>
</dbReference>
<reference evidence="8" key="1">
    <citation type="submission" date="2025-08" db="UniProtKB">
        <authorList>
            <consortium name="Ensembl"/>
        </authorList>
    </citation>
    <scope>IDENTIFICATION</scope>
</reference>
<feature type="compositionally biased region" description="Polar residues" evidence="6">
    <location>
        <begin position="505"/>
        <end position="516"/>
    </location>
</feature>
<feature type="region of interest" description="Disordered" evidence="6">
    <location>
        <begin position="26"/>
        <end position="49"/>
    </location>
</feature>
<dbReference type="GeneTree" id="ENSGT00490000043434"/>
<evidence type="ECO:0000313" key="8">
    <source>
        <dbReference type="Ensembl" id="ENSHCOP00000012673.1"/>
    </source>
</evidence>
<feature type="domain" description="C2H2-type" evidence="7">
    <location>
        <begin position="665"/>
        <end position="689"/>
    </location>
</feature>
<keyword evidence="4" id="KW-0862">Zinc</keyword>
<feature type="region of interest" description="Disordered" evidence="6">
    <location>
        <begin position="785"/>
        <end position="841"/>
    </location>
</feature>
<dbReference type="AlphaFoldDB" id="A0A3Q2Y6M7"/>
<feature type="compositionally biased region" description="Basic and acidic residues" evidence="6">
    <location>
        <begin position="413"/>
        <end position="429"/>
    </location>
</feature>
<feature type="domain" description="C2H2-type" evidence="7">
    <location>
        <begin position="714"/>
        <end position="741"/>
    </location>
</feature>
<feature type="domain" description="C2H2-type" evidence="7">
    <location>
        <begin position="742"/>
        <end position="769"/>
    </location>
</feature>
<evidence type="ECO:0000256" key="3">
    <source>
        <dbReference type="ARBA" id="ARBA00022771"/>
    </source>
</evidence>
<organism evidence="8 9">
    <name type="scientific">Hippocampus comes</name>
    <name type="common">Tiger tail seahorse</name>
    <dbReference type="NCBI Taxonomy" id="109280"/>
    <lineage>
        <taxon>Eukaryota</taxon>
        <taxon>Metazoa</taxon>
        <taxon>Chordata</taxon>
        <taxon>Craniata</taxon>
        <taxon>Vertebrata</taxon>
        <taxon>Euteleostomi</taxon>
        <taxon>Actinopterygii</taxon>
        <taxon>Neopterygii</taxon>
        <taxon>Teleostei</taxon>
        <taxon>Neoteleostei</taxon>
        <taxon>Acanthomorphata</taxon>
        <taxon>Syngnathiaria</taxon>
        <taxon>Syngnathiformes</taxon>
        <taxon>Syngnathoidei</taxon>
        <taxon>Syngnathidae</taxon>
        <taxon>Hippocampus</taxon>
    </lineage>
</organism>
<keyword evidence="9" id="KW-1185">Reference proteome</keyword>
<evidence type="ECO:0000256" key="1">
    <source>
        <dbReference type="ARBA" id="ARBA00022723"/>
    </source>
</evidence>
<dbReference type="GO" id="GO:0008270">
    <property type="term" value="F:zinc ion binding"/>
    <property type="evidence" value="ECO:0007669"/>
    <property type="project" value="UniProtKB-KW"/>
</dbReference>
<dbReference type="Proteomes" id="UP000264820">
    <property type="component" value="Unplaced"/>
</dbReference>
<dbReference type="InterPro" id="IPR050688">
    <property type="entry name" value="Zinc_finger/UBP_domain"/>
</dbReference>
<dbReference type="Gene3D" id="3.30.160.60">
    <property type="entry name" value="Classic Zinc Finger"/>
    <property type="match status" value="3"/>
</dbReference>
<dbReference type="SMART" id="SM00355">
    <property type="entry name" value="ZnF_C2H2"/>
    <property type="match status" value="9"/>
</dbReference>
<dbReference type="SUPFAM" id="SSF57667">
    <property type="entry name" value="beta-beta-alpha zinc fingers"/>
    <property type="match status" value="3"/>
</dbReference>
<feature type="region of interest" description="Disordered" evidence="6">
    <location>
        <begin position="490"/>
        <end position="516"/>
    </location>
</feature>
<dbReference type="GO" id="GO:0005634">
    <property type="term" value="C:nucleus"/>
    <property type="evidence" value="ECO:0007669"/>
    <property type="project" value="TreeGrafter"/>
</dbReference>
<dbReference type="FunFam" id="3.30.160.60:FF:000719">
    <property type="entry name" value="Zinc finger protein 507"/>
    <property type="match status" value="1"/>
</dbReference>
<sequence>MEDINSVAVLIADINSVAVLIAAAAASSSTPSSEPHEQQRIADASKRKPDTDSLIQVIEKLSKIVEKRPQRRCTLTGHKRFQPRAEGDSPHKKLSVALVDGDLNNNNNNANDRGELKPAVTCYQCSLCPYLSPTLPLLKEHLKQHNEHNQDLILMCSECCFSSRDQAQLEEHVRMHLDNSADSVACLGMKVLMTCLFCYRLFNKTMGSLPVCVGDGEQHQQRQKKKKKWYIYEEYGLYRCLICSYVCSQQRMLKTHAWKHAGLLDCSYPVFEEEEEEVEETGATSVVVASASQEAESQTVSTAFKLCVPLRDCRSSPPHLAKEEPGEFALKDLSPEESETELHVATETEVEAETASVADSLLTSAQKIINSDPKSAGHINVIVERLPSAEGAAMAAAPLLLDPEADAGQSLLDVKEEKDARTRTPRTRDAGQSLLDVKEEKEHARGGDPPPDENVPPAGRKRTHSESLRLHSLAAEVLVAMPMRTHELRPEAASVMDPNPGTAMKDQSTSKNSGGNSRLVLQQMTVQKKKPFLTFEMCRTPEGTAATNAGISSSLLTVIERLRERSDQNASDEDILKELQDNANAAPECPGAPPDGSLVDYEAGSERPYRCRLCRYSSGNKGYIKQHLRVHRQRQPYQCPICEHIAADSKDLETHMIHHCKSRTYQCKTCSQAFHYKSQLRSHERDHHSFVGVDAPASVMIIFSFTEGALQKTFKCDACNYTSATYVGVRNHRRIHNSDKPYRCSLCGYVCSHPPSLKSHMWKHAGDQNYNYEQVNKAINEAISQSTPVSAPTGPESLTACSQENAKVPAEPPLEPPSALPKSSPDPSAPTPQRSSAVPPQPHGGGVEYCMLLFCCCICGLESTSKERLMEHMKEHEGDLISIILNSKDAHKHASLNSIF</sequence>
<feature type="compositionally biased region" description="Basic and acidic residues" evidence="6">
    <location>
        <begin position="436"/>
        <end position="446"/>
    </location>
</feature>
<reference evidence="8" key="2">
    <citation type="submission" date="2025-09" db="UniProtKB">
        <authorList>
            <consortium name="Ensembl"/>
        </authorList>
    </citation>
    <scope>IDENTIFICATION</scope>
</reference>
<dbReference type="InterPro" id="IPR036236">
    <property type="entry name" value="Znf_C2H2_sf"/>
</dbReference>
<dbReference type="Ensembl" id="ENSHCOT00000027024.1">
    <property type="protein sequence ID" value="ENSHCOP00000012673.1"/>
    <property type="gene ID" value="ENSHCOG00000015757.1"/>
</dbReference>
<protein>
    <submittedName>
        <fullName evidence="8">Zinc finger protein 507</fullName>
    </submittedName>
</protein>
<feature type="domain" description="C2H2-type" evidence="7">
    <location>
        <begin position="854"/>
        <end position="881"/>
    </location>
</feature>
<feature type="compositionally biased region" description="Pro residues" evidence="6">
    <location>
        <begin position="810"/>
        <end position="819"/>
    </location>
</feature>
<dbReference type="PROSITE" id="PS50157">
    <property type="entry name" value="ZINC_FINGER_C2H2_2"/>
    <property type="match status" value="5"/>
</dbReference>
<evidence type="ECO:0000256" key="6">
    <source>
        <dbReference type="SAM" id="MobiDB-lite"/>
    </source>
</evidence>
<name>A0A3Q2Y6M7_HIPCM</name>
<evidence type="ECO:0000256" key="4">
    <source>
        <dbReference type="ARBA" id="ARBA00022833"/>
    </source>
</evidence>
<evidence type="ECO:0000313" key="9">
    <source>
        <dbReference type="Proteomes" id="UP000264820"/>
    </source>
</evidence>
<keyword evidence="1" id="KW-0479">Metal-binding</keyword>
<feature type="compositionally biased region" description="Basic and acidic residues" evidence="6">
    <location>
        <begin position="34"/>
        <end position="49"/>
    </location>
</feature>
<evidence type="ECO:0000256" key="5">
    <source>
        <dbReference type="PROSITE-ProRule" id="PRU00042"/>
    </source>
</evidence>
<feature type="domain" description="C2H2-type" evidence="7">
    <location>
        <begin position="609"/>
        <end position="636"/>
    </location>
</feature>
<feature type="region of interest" description="Disordered" evidence="6">
    <location>
        <begin position="413"/>
        <end position="469"/>
    </location>
</feature>
<dbReference type="PROSITE" id="PS00028">
    <property type="entry name" value="ZINC_FINGER_C2H2_1"/>
    <property type="match status" value="3"/>
</dbReference>
<keyword evidence="2" id="KW-0677">Repeat</keyword>
<dbReference type="PANTHER" id="PTHR24403:SF74">
    <property type="entry name" value="ZINC FINGER PROTEIN 507"/>
    <property type="match status" value="1"/>
</dbReference>
<dbReference type="InterPro" id="IPR013087">
    <property type="entry name" value="Znf_C2H2_type"/>
</dbReference>
<dbReference type="STRING" id="109280.ENSHCOP00000012673"/>
<proteinExistence type="predicted"/>
<keyword evidence="3 5" id="KW-0863">Zinc-finger</keyword>